<dbReference type="EMBL" id="JAGSOH010000018">
    <property type="protein sequence ID" value="MBR7826545.1"/>
    <property type="molecule type" value="Genomic_DNA"/>
</dbReference>
<dbReference type="EC" id="2.4.2.21" evidence="3"/>
<comment type="similarity">
    <text evidence="2">Belongs to the CobT family.</text>
</comment>
<comment type="catalytic activity">
    <reaction evidence="9">
        <text>5,6-dimethylbenzimidazole + nicotinate beta-D-ribonucleotide = alpha-ribazole 5'-phosphate + nicotinate + H(+)</text>
        <dbReference type="Rhea" id="RHEA:11196"/>
        <dbReference type="ChEBI" id="CHEBI:15378"/>
        <dbReference type="ChEBI" id="CHEBI:15890"/>
        <dbReference type="ChEBI" id="CHEBI:32544"/>
        <dbReference type="ChEBI" id="CHEBI:57502"/>
        <dbReference type="ChEBI" id="CHEBI:57918"/>
        <dbReference type="EC" id="2.4.2.21"/>
    </reaction>
</comment>
<dbReference type="InterPro" id="IPR023195">
    <property type="entry name" value="Nict_dMeBzImd_PRibTrfase_N"/>
</dbReference>
<name>A0A941IFP0_9ACTN</name>
<comment type="pathway">
    <text evidence="1">Nucleoside biosynthesis; alpha-ribazole biosynthesis; alpha-ribazole from 5,6-dimethylbenzimidazole: step 1/2.</text>
</comment>
<gene>
    <name evidence="10" type="ORF">KDK95_09540</name>
</gene>
<evidence type="ECO:0000256" key="9">
    <source>
        <dbReference type="ARBA" id="ARBA00047340"/>
    </source>
</evidence>
<evidence type="ECO:0000256" key="3">
    <source>
        <dbReference type="ARBA" id="ARBA00011991"/>
    </source>
</evidence>
<dbReference type="NCBIfam" id="NF000996">
    <property type="entry name" value="PRK00105.1"/>
    <property type="match status" value="1"/>
</dbReference>
<keyword evidence="11" id="KW-1185">Reference proteome</keyword>
<dbReference type="GO" id="GO:0008939">
    <property type="term" value="F:nicotinate-nucleotide-dimethylbenzimidazole phosphoribosyltransferase activity"/>
    <property type="evidence" value="ECO:0007669"/>
    <property type="project" value="UniProtKB-EC"/>
</dbReference>
<dbReference type="GO" id="GO:0009236">
    <property type="term" value="P:cobalamin biosynthetic process"/>
    <property type="evidence" value="ECO:0007669"/>
    <property type="project" value="UniProtKB-KW"/>
</dbReference>
<evidence type="ECO:0000256" key="5">
    <source>
        <dbReference type="ARBA" id="ARBA00022573"/>
    </source>
</evidence>
<sequence>MEKTDLEKFSENVLRPADAKKAEAAERWAKDLALQPASFGTLEKVACWLAAVQDQCPPKPIERPRLVLFAGDHGIAALDVHGHRVTAQPPGTTAALVRLYAAGGGPASVLARSNDVGVRLVDVSVDCDEAELTEAGVPAEVTAGRVRRGTGRIDVERACTREEADAAFALGRALADAEIDAGADLLIPALLGAGHSTPAAVLVAALTGSDAAAVTGRGSGVDDAGWTVKCAAIRDALRLARPVLADQLELLAVSAGPDFAACVGFILQAASRRTPLLLDGIGATACALLAQRIAFRTPEWCLAAQLSPEPAHRKALDRLSLEPLLDFKIRAGAASGALLALPLVRAAVSVLAETPSYAEADLPEPTVRSAL</sequence>
<dbReference type="InterPro" id="IPR003200">
    <property type="entry name" value="Nict_dMeBzImd_PRibTrfase"/>
</dbReference>
<dbReference type="AlphaFoldDB" id="A0A941IFP0"/>
<dbReference type="SUPFAM" id="SSF52733">
    <property type="entry name" value="Nicotinate mononucleotide:5,6-dimethylbenzimidazole phosphoribosyltransferase (CobT)"/>
    <property type="match status" value="1"/>
</dbReference>
<organism evidence="10 11">
    <name type="scientific">Actinospica acidithermotolerans</name>
    <dbReference type="NCBI Taxonomy" id="2828514"/>
    <lineage>
        <taxon>Bacteria</taxon>
        <taxon>Bacillati</taxon>
        <taxon>Actinomycetota</taxon>
        <taxon>Actinomycetes</taxon>
        <taxon>Catenulisporales</taxon>
        <taxon>Actinospicaceae</taxon>
        <taxon>Actinospica</taxon>
    </lineage>
</organism>
<evidence type="ECO:0000256" key="2">
    <source>
        <dbReference type="ARBA" id="ARBA00007110"/>
    </source>
</evidence>
<dbReference type="RefSeq" id="WP_212517688.1">
    <property type="nucleotide sequence ID" value="NZ_JAGSOH010000018.1"/>
</dbReference>
<reference evidence="10" key="1">
    <citation type="submission" date="2021-04" db="EMBL/GenBank/DDBJ databases">
        <title>Genome based classification of Actinospica acidithermotolerans sp. nov., an actinobacterium isolated from an Indonesian hot spring.</title>
        <authorList>
            <person name="Kusuma A.B."/>
            <person name="Putra K.E."/>
            <person name="Nafisah S."/>
            <person name="Loh J."/>
            <person name="Nouioui I."/>
            <person name="Goodfellow M."/>
        </authorList>
    </citation>
    <scope>NUCLEOTIDE SEQUENCE</scope>
    <source>
        <strain evidence="10">MGRD01-02</strain>
    </source>
</reference>
<dbReference type="Pfam" id="PF02277">
    <property type="entry name" value="DBI_PRT"/>
    <property type="match status" value="1"/>
</dbReference>
<dbReference type="PANTHER" id="PTHR43463">
    <property type="entry name" value="NICOTINATE-NUCLEOTIDE--DIMETHYLBENZIMIDAZOLE PHOSPHORIBOSYLTRANSFERASE"/>
    <property type="match status" value="1"/>
</dbReference>
<dbReference type="Gene3D" id="3.40.50.10210">
    <property type="match status" value="1"/>
</dbReference>
<dbReference type="Proteomes" id="UP000676325">
    <property type="component" value="Unassembled WGS sequence"/>
</dbReference>
<keyword evidence="6 10" id="KW-0328">Glycosyltransferase</keyword>
<evidence type="ECO:0000256" key="4">
    <source>
        <dbReference type="ARBA" id="ARBA00015486"/>
    </source>
</evidence>
<evidence type="ECO:0000313" key="11">
    <source>
        <dbReference type="Proteomes" id="UP000676325"/>
    </source>
</evidence>
<accession>A0A941IFP0</accession>
<proteinExistence type="inferred from homology"/>
<keyword evidence="5" id="KW-0169">Cobalamin biosynthesis</keyword>
<dbReference type="Gene3D" id="1.10.1610.10">
    <property type="match status" value="1"/>
</dbReference>
<evidence type="ECO:0000256" key="7">
    <source>
        <dbReference type="ARBA" id="ARBA00022679"/>
    </source>
</evidence>
<evidence type="ECO:0000256" key="6">
    <source>
        <dbReference type="ARBA" id="ARBA00022676"/>
    </source>
</evidence>
<keyword evidence="7" id="KW-0808">Transferase</keyword>
<dbReference type="PANTHER" id="PTHR43463:SF1">
    <property type="entry name" value="NICOTINATE-NUCLEOTIDE--DIMETHYLBENZIMIDAZOLE PHOSPHORIBOSYLTRANSFERASE"/>
    <property type="match status" value="1"/>
</dbReference>
<evidence type="ECO:0000256" key="1">
    <source>
        <dbReference type="ARBA" id="ARBA00005049"/>
    </source>
</evidence>
<dbReference type="CDD" id="cd02439">
    <property type="entry name" value="DMB-PRT_CobT"/>
    <property type="match status" value="1"/>
</dbReference>
<evidence type="ECO:0000256" key="8">
    <source>
        <dbReference type="ARBA" id="ARBA00030686"/>
    </source>
</evidence>
<protein>
    <recommendedName>
        <fullName evidence="4">Nicotinate-nucleotide--dimethylbenzimidazole phosphoribosyltransferase</fullName>
        <ecNumber evidence="3">2.4.2.21</ecNumber>
    </recommendedName>
    <alternativeName>
        <fullName evidence="8">N(1)-alpha-phosphoribosyltransferase</fullName>
    </alternativeName>
</protein>
<dbReference type="InterPro" id="IPR036087">
    <property type="entry name" value="Nict_dMeBzImd_PRibTrfase_sf"/>
</dbReference>
<evidence type="ECO:0000313" key="10">
    <source>
        <dbReference type="EMBL" id="MBR7826545.1"/>
    </source>
</evidence>
<comment type="caution">
    <text evidence="10">The sequence shown here is derived from an EMBL/GenBank/DDBJ whole genome shotgun (WGS) entry which is preliminary data.</text>
</comment>